<gene>
    <name evidence="2" type="ORF">CEXT_313391</name>
</gene>
<reference evidence="2 3" key="1">
    <citation type="submission" date="2021-06" db="EMBL/GenBank/DDBJ databases">
        <title>Caerostris extrusa draft genome.</title>
        <authorList>
            <person name="Kono N."/>
            <person name="Arakawa K."/>
        </authorList>
    </citation>
    <scope>NUCLEOTIDE SEQUENCE [LARGE SCALE GENOMIC DNA]</scope>
</reference>
<protein>
    <submittedName>
        <fullName evidence="2">Uncharacterized protein</fullName>
    </submittedName>
</protein>
<dbReference type="AlphaFoldDB" id="A0AAV4Y943"/>
<sequence length="100" mass="11512">MVELSQKTMRENVLFAFYGVRRKNWLETKRCEKESFETPKAGVEKETLLMTSVDQEGHISFVKESRSEQKRSLMRRGSARSGPPTTPRKDLPEANSTYGN</sequence>
<dbReference type="Proteomes" id="UP001054945">
    <property type="component" value="Unassembled WGS sequence"/>
</dbReference>
<accession>A0AAV4Y943</accession>
<feature type="region of interest" description="Disordered" evidence="1">
    <location>
        <begin position="59"/>
        <end position="100"/>
    </location>
</feature>
<name>A0AAV4Y943_CAEEX</name>
<evidence type="ECO:0000313" key="3">
    <source>
        <dbReference type="Proteomes" id="UP001054945"/>
    </source>
</evidence>
<keyword evidence="3" id="KW-1185">Reference proteome</keyword>
<evidence type="ECO:0000313" key="2">
    <source>
        <dbReference type="EMBL" id="GIZ02692.1"/>
    </source>
</evidence>
<comment type="caution">
    <text evidence="2">The sequence shown here is derived from an EMBL/GenBank/DDBJ whole genome shotgun (WGS) entry which is preliminary data.</text>
</comment>
<dbReference type="EMBL" id="BPLR01001492">
    <property type="protein sequence ID" value="GIZ02692.1"/>
    <property type="molecule type" value="Genomic_DNA"/>
</dbReference>
<organism evidence="2 3">
    <name type="scientific">Caerostris extrusa</name>
    <name type="common">Bark spider</name>
    <name type="synonym">Caerostris bankana</name>
    <dbReference type="NCBI Taxonomy" id="172846"/>
    <lineage>
        <taxon>Eukaryota</taxon>
        <taxon>Metazoa</taxon>
        <taxon>Ecdysozoa</taxon>
        <taxon>Arthropoda</taxon>
        <taxon>Chelicerata</taxon>
        <taxon>Arachnida</taxon>
        <taxon>Araneae</taxon>
        <taxon>Araneomorphae</taxon>
        <taxon>Entelegynae</taxon>
        <taxon>Araneoidea</taxon>
        <taxon>Araneidae</taxon>
        <taxon>Caerostris</taxon>
    </lineage>
</organism>
<proteinExistence type="predicted"/>
<evidence type="ECO:0000256" key="1">
    <source>
        <dbReference type="SAM" id="MobiDB-lite"/>
    </source>
</evidence>
<feature type="compositionally biased region" description="Basic and acidic residues" evidence="1">
    <location>
        <begin position="59"/>
        <end position="71"/>
    </location>
</feature>